<reference evidence="1 2" key="1">
    <citation type="journal article" date="2004" name="Extremophiles">
        <title>Halobacillus locisalis sp. nov., a halophilic bacterium isolated from a marine solar saltern of the Yellow Sea in Korea.</title>
        <authorList>
            <person name="Yoon J.H."/>
            <person name="Kang K.H."/>
            <person name="Oh T.K."/>
            <person name="Park Y.H."/>
        </authorList>
    </citation>
    <scope>NUCLEOTIDE SEQUENCE [LARGE SCALE GENOMIC DNA]</scope>
    <source>
        <strain evidence="1 2">KCTC 3788</strain>
    </source>
</reference>
<dbReference type="Pfam" id="PF13419">
    <property type="entry name" value="HAD_2"/>
    <property type="match status" value="1"/>
</dbReference>
<dbReference type="SFLD" id="SFLDS00003">
    <property type="entry name" value="Haloacid_Dehalogenase"/>
    <property type="match status" value="1"/>
</dbReference>
<dbReference type="InterPro" id="IPR023214">
    <property type="entry name" value="HAD_sf"/>
</dbReference>
<dbReference type="SUPFAM" id="SSF56784">
    <property type="entry name" value="HAD-like"/>
    <property type="match status" value="1"/>
</dbReference>
<protein>
    <submittedName>
        <fullName evidence="1">HAD-IA family hydrolase</fullName>
    </submittedName>
</protein>
<evidence type="ECO:0000313" key="2">
    <source>
        <dbReference type="Proteomes" id="UP000571017"/>
    </source>
</evidence>
<dbReference type="InterPro" id="IPR041492">
    <property type="entry name" value="HAD_2"/>
</dbReference>
<dbReference type="InterPro" id="IPR036412">
    <property type="entry name" value="HAD-like_sf"/>
</dbReference>
<evidence type="ECO:0000313" key="1">
    <source>
        <dbReference type="EMBL" id="MBA2173685.1"/>
    </source>
</evidence>
<name>A0A838CPL9_9BACI</name>
<dbReference type="PANTHER" id="PTHR18901:SF38">
    <property type="entry name" value="PSEUDOURIDINE-5'-PHOSPHATASE"/>
    <property type="match status" value="1"/>
</dbReference>
<dbReference type="Gene3D" id="1.10.150.240">
    <property type="entry name" value="Putative phosphatase, domain 2"/>
    <property type="match status" value="1"/>
</dbReference>
<gene>
    <name evidence="1" type="ORF">H0266_02120</name>
</gene>
<dbReference type="AlphaFoldDB" id="A0A838CPL9"/>
<dbReference type="Proteomes" id="UP000571017">
    <property type="component" value="Unassembled WGS sequence"/>
</dbReference>
<dbReference type="GO" id="GO:0016787">
    <property type="term" value="F:hydrolase activity"/>
    <property type="evidence" value="ECO:0007669"/>
    <property type="project" value="UniProtKB-KW"/>
</dbReference>
<dbReference type="PANTHER" id="PTHR18901">
    <property type="entry name" value="2-DEOXYGLUCOSE-6-PHOSPHATE PHOSPHATASE 2"/>
    <property type="match status" value="1"/>
</dbReference>
<dbReference type="NCBIfam" id="TIGR01509">
    <property type="entry name" value="HAD-SF-IA-v3"/>
    <property type="match status" value="1"/>
</dbReference>
<dbReference type="SFLD" id="SFLDG01129">
    <property type="entry name" value="C1.5:_HAD__Beta-PGM__Phosphata"/>
    <property type="match status" value="1"/>
</dbReference>
<sequence>MKSTGSCSIMVSVVIFDFDGLVFDSETYDLQSFEHLYQTYDLSFLKEQWTESIGSTLSFDPYAKLLETKAKLSREKVRNERQELYLAFLNDSSPREGVEDYILHAKSEGIHVALASSSTRSWIDHHLKQLGMEESFDYLCTADDVEEVKPSPELYVNVLEHFSVLPEEALVFEDSPNGSLAAIRAGIPCVVIPNETTKDLIFDERIALRLETMGEFRLSELLKFLKE</sequence>
<dbReference type="InterPro" id="IPR006439">
    <property type="entry name" value="HAD-SF_hydro_IA"/>
</dbReference>
<accession>A0A838CPL9</accession>
<comment type="caution">
    <text evidence="1">The sequence shown here is derived from an EMBL/GenBank/DDBJ whole genome shotgun (WGS) entry which is preliminary data.</text>
</comment>
<keyword evidence="2" id="KW-1185">Reference proteome</keyword>
<dbReference type="EMBL" id="JACEFG010000001">
    <property type="protein sequence ID" value="MBA2173685.1"/>
    <property type="molecule type" value="Genomic_DNA"/>
</dbReference>
<dbReference type="Gene3D" id="3.40.50.1000">
    <property type="entry name" value="HAD superfamily/HAD-like"/>
    <property type="match status" value="1"/>
</dbReference>
<dbReference type="RefSeq" id="WP_181470729.1">
    <property type="nucleotide sequence ID" value="NZ_JACEFG010000001.1"/>
</dbReference>
<organism evidence="1 2">
    <name type="scientific">Halobacillus locisalis</name>
    <dbReference type="NCBI Taxonomy" id="220753"/>
    <lineage>
        <taxon>Bacteria</taxon>
        <taxon>Bacillati</taxon>
        <taxon>Bacillota</taxon>
        <taxon>Bacilli</taxon>
        <taxon>Bacillales</taxon>
        <taxon>Bacillaceae</taxon>
        <taxon>Halobacillus</taxon>
    </lineage>
</organism>
<keyword evidence="1" id="KW-0378">Hydrolase</keyword>
<proteinExistence type="predicted"/>
<dbReference type="InterPro" id="IPR023198">
    <property type="entry name" value="PGP-like_dom2"/>
</dbReference>